<protein>
    <recommendedName>
        <fullName evidence="3">Uma2 family endonuclease</fullName>
    </recommendedName>
</protein>
<dbReference type="EMBL" id="BAABHD010000060">
    <property type="protein sequence ID" value="GAA4461279.1"/>
    <property type="molecule type" value="Genomic_DNA"/>
</dbReference>
<evidence type="ECO:0000313" key="2">
    <source>
        <dbReference type="Proteomes" id="UP001501175"/>
    </source>
</evidence>
<organism evidence="1 2">
    <name type="scientific">Nibrella saemangeumensis</name>
    <dbReference type="NCBI Taxonomy" id="1084526"/>
    <lineage>
        <taxon>Bacteria</taxon>
        <taxon>Pseudomonadati</taxon>
        <taxon>Bacteroidota</taxon>
        <taxon>Cytophagia</taxon>
        <taxon>Cytophagales</taxon>
        <taxon>Spirosomataceae</taxon>
        <taxon>Nibrella</taxon>
    </lineage>
</organism>
<keyword evidence="2" id="KW-1185">Reference proteome</keyword>
<sequence>MDMAVVTAESPDQRRSDIPPSLIYEELNGTVLYRKGYRDVLAQTKTVDEVMGSSSLQSAIITLILLEIGKTLTEEYFIVSNEPGLHLAPNNNLSNDIAIFTLTEISQFDKKYFSVAPRYVIEVDVKADINPQEFGSEEDYIFYKTQMLLDFGVEQVIWITSDKSRKILIARQGVDWVVTNWESVVEFGPGCRFSLQGLLQKRGIAGLLS</sequence>
<comment type="caution">
    <text evidence="1">The sequence shown here is derived from an EMBL/GenBank/DDBJ whole genome shotgun (WGS) entry which is preliminary data.</text>
</comment>
<dbReference type="Proteomes" id="UP001501175">
    <property type="component" value="Unassembled WGS sequence"/>
</dbReference>
<evidence type="ECO:0000313" key="1">
    <source>
        <dbReference type="EMBL" id="GAA4461279.1"/>
    </source>
</evidence>
<name>A0ABP8N7Q4_9BACT</name>
<proteinExistence type="predicted"/>
<gene>
    <name evidence="1" type="ORF">GCM10023189_36650</name>
</gene>
<accession>A0ABP8N7Q4</accession>
<reference evidence="2" key="1">
    <citation type="journal article" date="2019" name="Int. J. Syst. Evol. Microbiol.">
        <title>The Global Catalogue of Microorganisms (GCM) 10K type strain sequencing project: providing services to taxonomists for standard genome sequencing and annotation.</title>
        <authorList>
            <consortium name="The Broad Institute Genomics Platform"/>
            <consortium name="The Broad Institute Genome Sequencing Center for Infectious Disease"/>
            <person name="Wu L."/>
            <person name="Ma J."/>
        </authorList>
    </citation>
    <scope>NUCLEOTIDE SEQUENCE [LARGE SCALE GENOMIC DNA]</scope>
    <source>
        <strain evidence="2">JCM 17927</strain>
    </source>
</reference>
<evidence type="ECO:0008006" key="3">
    <source>
        <dbReference type="Google" id="ProtNLM"/>
    </source>
</evidence>